<reference evidence="9" key="1">
    <citation type="submission" date="2020-08" db="EMBL/GenBank/DDBJ databases">
        <title>Chromosome-level assembly of Southern catfish (Silurus meridionalis) provides insights into visual adaptation to the nocturnal and benthic lifestyles.</title>
        <authorList>
            <person name="Zhang Y."/>
            <person name="Wang D."/>
            <person name="Peng Z."/>
        </authorList>
    </citation>
    <scope>NUCLEOTIDE SEQUENCE</scope>
    <source>
        <strain evidence="9">SWU-2019-XX</strain>
        <tissue evidence="9">Muscle</tissue>
    </source>
</reference>
<feature type="region of interest" description="Disordered" evidence="8">
    <location>
        <begin position="1"/>
        <end position="150"/>
    </location>
</feature>
<evidence type="ECO:0000256" key="3">
    <source>
        <dbReference type="ARBA" id="ARBA00022553"/>
    </source>
</evidence>
<feature type="compositionally biased region" description="Low complexity" evidence="8">
    <location>
        <begin position="51"/>
        <end position="68"/>
    </location>
</feature>
<feature type="compositionally biased region" description="Polar residues" evidence="8">
    <location>
        <begin position="308"/>
        <end position="327"/>
    </location>
</feature>
<keyword evidence="3" id="KW-0597">Phosphoprotein</keyword>
<comment type="caution">
    <text evidence="9">The sequence shown here is derived from an EMBL/GenBank/DDBJ whole genome shotgun (WGS) entry which is preliminary data.</text>
</comment>
<dbReference type="Pfam" id="PF00418">
    <property type="entry name" value="Tubulin-binding"/>
    <property type="match status" value="4"/>
</dbReference>
<evidence type="ECO:0000313" key="9">
    <source>
        <dbReference type="EMBL" id="KAF7686443.1"/>
    </source>
</evidence>
<keyword evidence="5" id="KW-0677">Repeat</keyword>
<keyword evidence="6 7" id="KW-0206">Cytoskeleton</keyword>
<dbReference type="PROSITE" id="PS51491">
    <property type="entry name" value="TAU_MAP_2"/>
    <property type="match status" value="4"/>
</dbReference>
<sequence length="339" mass="34834">MEHQDMMNSGQYGSGEDVASAMADVTLDDGPQEDMKNGTAAYVRPGDGPEKAAPGRAGAGEAKPGAAAADKKAGDAKSKTKPQGISNKIPAESPKTPDRSGCSSPATPKSPASRCSTPGQQVKKVAVVRTPPKSPGSVRSRAPISAAAPLPDLKNIKSKIGSTENIKHQPGGGKVQIQDKKMDLSNVQARCGSKANMKYSPGGGNVQIVNKKMDLSSVQAKCGSKANIHHKPGGGNVEIKSEKVEFKAQSKVGSLGNISYVAGGGNKKIESHKLTFREQAKARTDHGADIVVKSPGVSGEGSPHPLSKVSSSGSINMSESPQLSTLADQVTASLAKQGL</sequence>
<keyword evidence="2 7" id="KW-0963">Cytoplasm</keyword>
<feature type="region of interest" description="Disordered" evidence="8">
    <location>
        <begin position="293"/>
        <end position="327"/>
    </location>
</feature>
<dbReference type="GO" id="GO:0031175">
    <property type="term" value="P:neuron projection development"/>
    <property type="evidence" value="ECO:0007669"/>
    <property type="project" value="TreeGrafter"/>
</dbReference>
<keyword evidence="4 7" id="KW-0493">Microtubule</keyword>
<dbReference type="InterPro" id="IPR001084">
    <property type="entry name" value="MAP_tubulin-bd_rpt"/>
</dbReference>
<evidence type="ECO:0000256" key="5">
    <source>
        <dbReference type="ARBA" id="ARBA00022737"/>
    </source>
</evidence>
<feature type="compositionally biased region" description="Polar residues" evidence="8">
    <location>
        <begin position="1"/>
        <end position="11"/>
    </location>
</feature>
<evidence type="ECO:0000256" key="7">
    <source>
        <dbReference type="RuleBase" id="RU000686"/>
    </source>
</evidence>
<evidence type="ECO:0000256" key="1">
    <source>
        <dbReference type="ARBA" id="ARBA00004245"/>
    </source>
</evidence>
<dbReference type="InterPro" id="IPR027324">
    <property type="entry name" value="MAP2/MAP4/Tau"/>
</dbReference>
<dbReference type="GO" id="GO:0000226">
    <property type="term" value="P:microtubule cytoskeleton organization"/>
    <property type="evidence" value="ECO:0007669"/>
    <property type="project" value="TreeGrafter"/>
</dbReference>
<dbReference type="PROSITE" id="PS00229">
    <property type="entry name" value="TAU_MAP_1"/>
    <property type="match status" value="1"/>
</dbReference>
<evidence type="ECO:0000256" key="8">
    <source>
        <dbReference type="SAM" id="MobiDB-lite"/>
    </source>
</evidence>
<proteinExistence type="predicted"/>
<comment type="subcellular location">
    <subcellularLocation>
        <location evidence="1 7">Cytoplasm</location>
        <location evidence="1 7">Cytoskeleton</location>
    </subcellularLocation>
</comment>
<feature type="compositionally biased region" description="Basic and acidic residues" evidence="8">
    <location>
        <begin position="69"/>
        <end position="78"/>
    </location>
</feature>
<evidence type="ECO:0000256" key="6">
    <source>
        <dbReference type="ARBA" id="ARBA00023212"/>
    </source>
</evidence>
<keyword evidence="10" id="KW-1185">Reference proteome</keyword>
<dbReference type="AlphaFoldDB" id="A0A8T0A5N3"/>
<name>A0A8T0A5N3_SILME</name>
<dbReference type="EMBL" id="JABFDY010000029">
    <property type="protein sequence ID" value="KAF7686443.1"/>
    <property type="molecule type" value="Genomic_DNA"/>
</dbReference>
<dbReference type="PANTHER" id="PTHR11501:SF14">
    <property type="entry name" value="MICROTUBULE-ASSOCIATED PROTEIN TAU"/>
    <property type="match status" value="1"/>
</dbReference>
<dbReference type="GO" id="GO:0043005">
    <property type="term" value="C:neuron projection"/>
    <property type="evidence" value="ECO:0007669"/>
    <property type="project" value="TreeGrafter"/>
</dbReference>
<evidence type="ECO:0000256" key="2">
    <source>
        <dbReference type="ARBA" id="ARBA00022490"/>
    </source>
</evidence>
<accession>A0A8T0A5N3</accession>
<dbReference type="GO" id="GO:0008017">
    <property type="term" value="F:microtubule binding"/>
    <property type="evidence" value="ECO:0007669"/>
    <property type="project" value="InterPro"/>
</dbReference>
<protein>
    <recommendedName>
        <fullName evidence="7">Microtubule-associated protein</fullName>
    </recommendedName>
</protein>
<dbReference type="PANTHER" id="PTHR11501">
    <property type="entry name" value="MICROTUBULE-ASSOCIATED PROTEIN"/>
    <property type="match status" value="1"/>
</dbReference>
<dbReference type="GO" id="GO:0005874">
    <property type="term" value="C:microtubule"/>
    <property type="evidence" value="ECO:0007669"/>
    <property type="project" value="UniProtKB-KW"/>
</dbReference>
<organism evidence="9 10">
    <name type="scientific">Silurus meridionalis</name>
    <name type="common">Southern catfish</name>
    <name type="synonym">Silurus soldatovi meridionalis</name>
    <dbReference type="NCBI Taxonomy" id="175797"/>
    <lineage>
        <taxon>Eukaryota</taxon>
        <taxon>Metazoa</taxon>
        <taxon>Chordata</taxon>
        <taxon>Craniata</taxon>
        <taxon>Vertebrata</taxon>
        <taxon>Euteleostomi</taxon>
        <taxon>Actinopterygii</taxon>
        <taxon>Neopterygii</taxon>
        <taxon>Teleostei</taxon>
        <taxon>Ostariophysi</taxon>
        <taxon>Siluriformes</taxon>
        <taxon>Siluridae</taxon>
        <taxon>Silurus</taxon>
    </lineage>
</organism>
<gene>
    <name evidence="9" type="ORF">HF521_015805</name>
</gene>
<dbReference type="Proteomes" id="UP000606274">
    <property type="component" value="Unassembled WGS sequence"/>
</dbReference>
<evidence type="ECO:0000256" key="4">
    <source>
        <dbReference type="ARBA" id="ARBA00022701"/>
    </source>
</evidence>
<evidence type="ECO:0000313" key="10">
    <source>
        <dbReference type="Proteomes" id="UP000606274"/>
    </source>
</evidence>